<reference evidence="2 3" key="1">
    <citation type="submission" date="2019-05" db="EMBL/GenBank/DDBJ databases">
        <title>Another draft genome of Portunus trituberculatus and its Hox gene families provides insights of decapod evolution.</title>
        <authorList>
            <person name="Jeong J.-H."/>
            <person name="Song I."/>
            <person name="Kim S."/>
            <person name="Choi T."/>
            <person name="Kim D."/>
            <person name="Ryu S."/>
            <person name="Kim W."/>
        </authorList>
    </citation>
    <scope>NUCLEOTIDE SEQUENCE [LARGE SCALE GENOMIC DNA]</scope>
    <source>
        <tissue evidence="2">Muscle</tissue>
    </source>
</reference>
<feature type="region of interest" description="Disordered" evidence="1">
    <location>
        <begin position="1"/>
        <end position="41"/>
    </location>
</feature>
<keyword evidence="3" id="KW-1185">Reference proteome</keyword>
<feature type="region of interest" description="Disordered" evidence="1">
    <location>
        <begin position="177"/>
        <end position="199"/>
    </location>
</feature>
<feature type="compositionally biased region" description="Basic residues" evidence="1">
    <location>
        <begin position="184"/>
        <end position="193"/>
    </location>
</feature>
<gene>
    <name evidence="2" type="ORF">E2C01_094268</name>
</gene>
<dbReference type="Proteomes" id="UP000324222">
    <property type="component" value="Unassembled WGS sequence"/>
</dbReference>
<protein>
    <submittedName>
        <fullName evidence="2">Uncharacterized protein</fullName>
    </submittedName>
</protein>
<comment type="caution">
    <text evidence="2">The sequence shown here is derived from an EMBL/GenBank/DDBJ whole genome shotgun (WGS) entry which is preliminary data.</text>
</comment>
<evidence type="ECO:0000256" key="1">
    <source>
        <dbReference type="SAM" id="MobiDB-lite"/>
    </source>
</evidence>
<dbReference type="EMBL" id="VSRR010116005">
    <property type="protein sequence ID" value="MPC98882.1"/>
    <property type="molecule type" value="Genomic_DNA"/>
</dbReference>
<name>A0A5B7JS05_PORTR</name>
<dbReference type="AlphaFoldDB" id="A0A5B7JS05"/>
<evidence type="ECO:0000313" key="3">
    <source>
        <dbReference type="Proteomes" id="UP000324222"/>
    </source>
</evidence>
<organism evidence="2 3">
    <name type="scientific">Portunus trituberculatus</name>
    <name type="common">Swimming crab</name>
    <name type="synonym">Neptunus trituberculatus</name>
    <dbReference type="NCBI Taxonomy" id="210409"/>
    <lineage>
        <taxon>Eukaryota</taxon>
        <taxon>Metazoa</taxon>
        <taxon>Ecdysozoa</taxon>
        <taxon>Arthropoda</taxon>
        <taxon>Crustacea</taxon>
        <taxon>Multicrustacea</taxon>
        <taxon>Malacostraca</taxon>
        <taxon>Eumalacostraca</taxon>
        <taxon>Eucarida</taxon>
        <taxon>Decapoda</taxon>
        <taxon>Pleocyemata</taxon>
        <taxon>Brachyura</taxon>
        <taxon>Eubrachyura</taxon>
        <taxon>Portunoidea</taxon>
        <taxon>Portunidae</taxon>
        <taxon>Portuninae</taxon>
        <taxon>Portunus</taxon>
    </lineage>
</organism>
<accession>A0A5B7JS05</accession>
<proteinExistence type="predicted"/>
<feature type="region of interest" description="Disordered" evidence="1">
    <location>
        <begin position="151"/>
        <end position="170"/>
    </location>
</feature>
<sequence length="199" mass="21783">MNTPRHLLALPSPAKARSGRQSRRQDGRAGRGAGRVCEGYGGRTGRTNGFLAAPSTFLHPTPPPTLQSIARPAEQGTASHHRHSKHLASARPCLGVSLSRRHTGTQRKNKGDRQYPFAYPHLHTYTPRYVPSLHTPTHLRALSRHRQSLGINTKAHPPPQAVRPVGEDTSGCGDTLHSTIAPHASRHTCRARGHTYTLR</sequence>
<evidence type="ECO:0000313" key="2">
    <source>
        <dbReference type="EMBL" id="MPC98882.1"/>
    </source>
</evidence>